<evidence type="ECO:0000313" key="3">
    <source>
        <dbReference type="Proteomes" id="UP001595867"/>
    </source>
</evidence>
<organism evidence="2 3">
    <name type="scientific">Actinoplanes subglobosus</name>
    <dbReference type="NCBI Taxonomy" id="1547892"/>
    <lineage>
        <taxon>Bacteria</taxon>
        <taxon>Bacillati</taxon>
        <taxon>Actinomycetota</taxon>
        <taxon>Actinomycetes</taxon>
        <taxon>Micromonosporales</taxon>
        <taxon>Micromonosporaceae</taxon>
        <taxon>Actinoplanes</taxon>
    </lineage>
</organism>
<name>A0ABV8IRT7_9ACTN</name>
<evidence type="ECO:0000313" key="2">
    <source>
        <dbReference type="EMBL" id="MFC4066967.1"/>
    </source>
</evidence>
<dbReference type="InterPro" id="IPR013783">
    <property type="entry name" value="Ig-like_fold"/>
</dbReference>
<keyword evidence="1" id="KW-0732">Signal</keyword>
<reference evidence="3" key="1">
    <citation type="journal article" date="2019" name="Int. J. Syst. Evol. Microbiol.">
        <title>The Global Catalogue of Microorganisms (GCM) 10K type strain sequencing project: providing services to taxonomists for standard genome sequencing and annotation.</title>
        <authorList>
            <consortium name="The Broad Institute Genomics Platform"/>
            <consortium name="The Broad Institute Genome Sequencing Center for Infectious Disease"/>
            <person name="Wu L."/>
            <person name="Ma J."/>
        </authorList>
    </citation>
    <scope>NUCLEOTIDE SEQUENCE [LARGE SCALE GENOMIC DNA]</scope>
    <source>
        <strain evidence="3">TBRC 5832</strain>
    </source>
</reference>
<comment type="caution">
    <text evidence="2">The sequence shown here is derived from an EMBL/GenBank/DDBJ whole genome shotgun (WGS) entry which is preliminary data.</text>
</comment>
<dbReference type="EMBL" id="JBHSBL010000017">
    <property type="protein sequence ID" value="MFC4066967.1"/>
    <property type="molecule type" value="Genomic_DNA"/>
</dbReference>
<dbReference type="Proteomes" id="UP001595867">
    <property type="component" value="Unassembled WGS sequence"/>
</dbReference>
<dbReference type="Pfam" id="PF17957">
    <property type="entry name" value="Big_7"/>
    <property type="match status" value="1"/>
</dbReference>
<dbReference type="RefSeq" id="WP_378067929.1">
    <property type="nucleotide sequence ID" value="NZ_JBHSBL010000017.1"/>
</dbReference>
<gene>
    <name evidence="2" type="ORF">ACFO0C_18680</name>
</gene>
<proteinExistence type="predicted"/>
<accession>A0ABV8IRT7</accession>
<feature type="chain" id="PRO_5046359437" evidence="1">
    <location>
        <begin position="24"/>
        <end position="376"/>
    </location>
</feature>
<dbReference type="Gene3D" id="2.60.40.10">
    <property type="entry name" value="Immunoglobulins"/>
    <property type="match status" value="1"/>
</dbReference>
<sequence length="376" mass="40339">MKLLSALAAATAALLLSASPAHAVPADPLVVGTGLTAGQLVGNHPTIHPVYADGAELAKVEVIYETTVMATFTAPVPEALTFWVNGFHDRNVTFTVRAYDVDGNVGEASTPIRVDLRAPSTIVYPAAMTNIGGITTVEFRPRDDDLARVEIQDMAGNTLAKTTQAPWVLSWDTRPLHGITQVQLIIRDHADNNWDQTRKFLIDNAPPFVNLLLPADQTLIRGSTVTRIFASDESGLFNISVKDGTPTDSPLSWIVNPTEQGPYTIVWSLSDRRGLTTVAERVVINDTVAADLQITAAPEDGSTLTGPVQITADASDLNGIDRVELLVDGAVVATDTEAGYDFTVTPEEFGTTFTVQLRAHDRAGNVTTGAELTYHR</sequence>
<protein>
    <submittedName>
        <fullName evidence="2">Ig-like domain-containing protein</fullName>
    </submittedName>
</protein>
<keyword evidence="3" id="KW-1185">Reference proteome</keyword>
<evidence type="ECO:0000256" key="1">
    <source>
        <dbReference type="SAM" id="SignalP"/>
    </source>
</evidence>
<feature type="signal peptide" evidence="1">
    <location>
        <begin position="1"/>
        <end position="23"/>
    </location>
</feature>